<name>A0A835VFQ8_VANPL</name>
<sequence length="127" mass="14638">MRVYPKGTTGSGKDMKQGREMLEVGYQQSPHFTVDDNSRSIDHWRKFFRNAGLDIFELIENAVFVAIMDYPKEFRSKQQTKNFVDPSQDHVNPSILDEEVGLPSPPLDETELLSIQTTTFEPSKRMK</sequence>
<organism evidence="2 3">
    <name type="scientific">Vanilla planifolia</name>
    <name type="common">Vanilla</name>
    <dbReference type="NCBI Taxonomy" id="51239"/>
    <lineage>
        <taxon>Eukaryota</taxon>
        <taxon>Viridiplantae</taxon>
        <taxon>Streptophyta</taxon>
        <taxon>Embryophyta</taxon>
        <taxon>Tracheophyta</taxon>
        <taxon>Spermatophyta</taxon>
        <taxon>Magnoliopsida</taxon>
        <taxon>Liliopsida</taxon>
        <taxon>Asparagales</taxon>
        <taxon>Orchidaceae</taxon>
        <taxon>Vanilloideae</taxon>
        <taxon>Vanilleae</taxon>
        <taxon>Vanilla</taxon>
    </lineage>
</organism>
<dbReference type="PANTHER" id="PTHR46554:SF2">
    <property type="entry name" value="TFIIS N-TERMINAL DOMAIN-CONTAINING PROTEIN"/>
    <property type="match status" value="1"/>
</dbReference>
<evidence type="ECO:0000256" key="1">
    <source>
        <dbReference type="SAM" id="MobiDB-lite"/>
    </source>
</evidence>
<protein>
    <submittedName>
        <fullName evidence="2">Uncharacterized protein</fullName>
    </submittedName>
</protein>
<proteinExistence type="predicted"/>
<dbReference type="AlphaFoldDB" id="A0A835VFQ8"/>
<dbReference type="Proteomes" id="UP000636800">
    <property type="component" value="Chromosome 1"/>
</dbReference>
<comment type="caution">
    <text evidence="2">The sequence shown here is derived from an EMBL/GenBank/DDBJ whole genome shotgun (WGS) entry which is preliminary data.</text>
</comment>
<dbReference type="EMBL" id="JADCNL010000001">
    <property type="protein sequence ID" value="KAG0495355.1"/>
    <property type="molecule type" value="Genomic_DNA"/>
</dbReference>
<dbReference type="OrthoDB" id="786392at2759"/>
<keyword evidence="3" id="KW-1185">Reference proteome</keyword>
<reference evidence="2 3" key="1">
    <citation type="journal article" date="2020" name="Nat. Food">
        <title>A phased Vanilla planifolia genome enables genetic improvement of flavour and production.</title>
        <authorList>
            <person name="Hasing T."/>
            <person name="Tang H."/>
            <person name="Brym M."/>
            <person name="Khazi F."/>
            <person name="Huang T."/>
            <person name="Chambers A.H."/>
        </authorList>
    </citation>
    <scope>NUCLEOTIDE SEQUENCE [LARGE SCALE GENOMIC DNA]</scope>
    <source>
        <tissue evidence="2">Leaf</tissue>
    </source>
</reference>
<evidence type="ECO:0000313" key="3">
    <source>
        <dbReference type="Proteomes" id="UP000636800"/>
    </source>
</evidence>
<evidence type="ECO:0000313" key="2">
    <source>
        <dbReference type="EMBL" id="KAG0495355.1"/>
    </source>
</evidence>
<dbReference type="PANTHER" id="PTHR46554">
    <property type="entry name" value="MEDIATOR OF RNA POLYMERASE II TRANSCRIPTION SUBUNIT 26A-RELATED"/>
    <property type="match status" value="1"/>
</dbReference>
<feature type="region of interest" description="Disordered" evidence="1">
    <location>
        <begin position="83"/>
        <end position="108"/>
    </location>
</feature>
<gene>
    <name evidence="2" type="ORF">HPP92_000046</name>
</gene>
<accession>A0A835VFQ8</accession>